<feature type="compositionally biased region" description="Polar residues" evidence="1">
    <location>
        <begin position="12"/>
        <end position="21"/>
    </location>
</feature>
<evidence type="ECO:0000313" key="3">
    <source>
        <dbReference type="Proteomes" id="UP000077755"/>
    </source>
</evidence>
<reference evidence="2" key="1">
    <citation type="journal article" date="2016" name="Nat. Genet.">
        <title>A high-quality carrot genome assembly provides new insights into carotenoid accumulation and asterid genome evolution.</title>
        <authorList>
            <person name="Iorizzo M."/>
            <person name="Ellison S."/>
            <person name="Senalik D."/>
            <person name="Zeng P."/>
            <person name="Satapoomin P."/>
            <person name="Huang J."/>
            <person name="Bowman M."/>
            <person name="Iovene M."/>
            <person name="Sanseverino W."/>
            <person name="Cavagnaro P."/>
            <person name="Yildiz M."/>
            <person name="Macko-Podgorni A."/>
            <person name="Moranska E."/>
            <person name="Grzebelus E."/>
            <person name="Grzebelus D."/>
            <person name="Ashrafi H."/>
            <person name="Zheng Z."/>
            <person name="Cheng S."/>
            <person name="Spooner D."/>
            <person name="Van Deynze A."/>
            <person name="Simon P."/>
        </authorList>
    </citation>
    <scope>NUCLEOTIDE SEQUENCE</scope>
    <source>
        <tissue evidence="2">Leaf</tissue>
    </source>
</reference>
<gene>
    <name evidence="2" type="ORF">DCAR_0729340</name>
</gene>
<proteinExistence type="predicted"/>
<name>A0AAF0XLD3_DAUCS</name>
<evidence type="ECO:0000256" key="1">
    <source>
        <dbReference type="SAM" id="MobiDB-lite"/>
    </source>
</evidence>
<feature type="region of interest" description="Disordered" evidence="1">
    <location>
        <begin position="1"/>
        <end position="26"/>
    </location>
</feature>
<feature type="compositionally biased region" description="Low complexity" evidence="1">
    <location>
        <begin position="1"/>
        <end position="11"/>
    </location>
</feature>
<protein>
    <submittedName>
        <fullName evidence="2">Uncharacterized protein</fullName>
    </submittedName>
</protein>
<dbReference type="Proteomes" id="UP000077755">
    <property type="component" value="Chromosome 7"/>
</dbReference>
<organism evidence="2 3">
    <name type="scientific">Daucus carota subsp. sativus</name>
    <name type="common">Carrot</name>
    <dbReference type="NCBI Taxonomy" id="79200"/>
    <lineage>
        <taxon>Eukaryota</taxon>
        <taxon>Viridiplantae</taxon>
        <taxon>Streptophyta</taxon>
        <taxon>Embryophyta</taxon>
        <taxon>Tracheophyta</taxon>
        <taxon>Spermatophyta</taxon>
        <taxon>Magnoliopsida</taxon>
        <taxon>eudicotyledons</taxon>
        <taxon>Gunneridae</taxon>
        <taxon>Pentapetalae</taxon>
        <taxon>asterids</taxon>
        <taxon>campanulids</taxon>
        <taxon>Apiales</taxon>
        <taxon>Apiaceae</taxon>
        <taxon>Apioideae</taxon>
        <taxon>Scandiceae</taxon>
        <taxon>Daucinae</taxon>
        <taxon>Daucus</taxon>
        <taxon>Daucus sect. Daucus</taxon>
    </lineage>
</organism>
<reference evidence="2" key="2">
    <citation type="submission" date="2022-03" db="EMBL/GenBank/DDBJ databases">
        <title>Draft title - Genomic analysis of global carrot germplasm unveils the trajectory of domestication and the origin of high carotenoid orange carrot.</title>
        <authorList>
            <person name="Iorizzo M."/>
            <person name="Ellison S."/>
            <person name="Senalik D."/>
            <person name="Macko-Podgorni A."/>
            <person name="Grzebelus D."/>
            <person name="Bostan H."/>
            <person name="Rolling W."/>
            <person name="Curaba J."/>
            <person name="Simon P."/>
        </authorList>
    </citation>
    <scope>NUCLEOTIDE SEQUENCE</scope>
    <source>
        <tissue evidence="2">Leaf</tissue>
    </source>
</reference>
<feature type="region of interest" description="Disordered" evidence="1">
    <location>
        <begin position="81"/>
        <end position="103"/>
    </location>
</feature>
<keyword evidence="3" id="KW-1185">Reference proteome</keyword>
<dbReference type="EMBL" id="CP093349">
    <property type="protein sequence ID" value="WOH09880.1"/>
    <property type="molecule type" value="Genomic_DNA"/>
</dbReference>
<dbReference type="AlphaFoldDB" id="A0AAF0XLD3"/>
<sequence length="150" mass="17008">MSSDSRASSSDNMAETSSSEAKATVTAGEVKQLLDRRIKALEEETGFSEQAVLDSLEERKQLIDEIYTRLQFIRCSLSLEDQETEQQSSQGPLINPGSKKGRTRTGLSQILDQELNQTQLIARDVKVNTKAFHNHYELFHDSYRKMMAQH</sequence>
<accession>A0AAF0XLD3</accession>
<evidence type="ECO:0000313" key="2">
    <source>
        <dbReference type="EMBL" id="WOH09880.1"/>
    </source>
</evidence>